<dbReference type="AlphaFoldDB" id="A0A848L847"/>
<feature type="region of interest" description="Disordered" evidence="3">
    <location>
        <begin position="204"/>
        <end position="229"/>
    </location>
</feature>
<comment type="caution">
    <text evidence="5">The sequence shown here is derived from an EMBL/GenBank/DDBJ whole genome shotgun (WGS) entry which is preliminary data.</text>
</comment>
<feature type="compositionally biased region" description="Low complexity" evidence="3">
    <location>
        <begin position="217"/>
        <end position="229"/>
    </location>
</feature>
<evidence type="ECO:0000256" key="3">
    <source>
        <dbReference type="SAM" id="MobiDB-lite"/>
    </source>
</evidence>
<evidence type="ECO:0000313" key="6">
    <source>
        <dbReference type="Proteomes" id="UP000550729"/>
    </source>
</evidence>
<gene>
    <name evidence="5" type="ORF">HH308_25860</name>
</gene>
<comment type="subcellular location">
    <subcellularLocation>
        <location evidence="1">Membrane</location>
    </subcellularLocation>
</comment>
<feature type="compositionally biased region" description="Basic and acidic residues" evidence="3">
    <location>
        <begin position="1"/>
        <end position="16"/>
    </location>
</feature>
<proteinExistence type="predicted"/>
<keyword evidence="2 4" id="KW-0472">Membrane</keyword>
<evidence type="ECO:0000256" key="1">
    <source>
        <dbReference type="ARBA" id="ARBA00004370"/>
    </source>
</evidence>
<dbReference type="PANTHER" id="PTHR37042">
    <property type="entry name" value="OUTER MEMBRANE PROTEIN RV1973"/>
    <property type="match status" value="1"/>
</dbReference>
<keyword evidence="4" id="KW-1133">Transmembrane helix</keyword>
<dbReference type="PANTHER" id="PTHR37042:SF4">
    <property type="entry name" value="OUTER MEMBRANE PROTEIN RV1973"/>
    <property type="match status" value="1"/>
</dbReference>
<keyword evidence="4" id="KW-0812">Transmembrane</keyword>
<protein>
    <recommendedName>
        <fullName evidence="7">Mce-associated membrane protein</fullName>
    </recommendedName>
</protein>
<evidence type="ECO:0000256" key="4">
    <source>
        <dbReference type="SAM" id="Phobius"/>
    </source>
</evidence>
<dbReference type="Proteomes" id="UP000550729">
    <property type="component" value="Unassembled WGS sequence"/>
</dbReference>
<evidence type="ECO:0000313" key="5">
    <source>
        <dbReference type="EMBL" id="NMO04651.1"/>
    </source>
</evidence>
<evidence type="ECO:0000256" key="2">
    <source>
        <dbReference type="ARBA" id="ARBA00023136"/>
    </source>
</evidence>
<feature type="region of interest" description="Disordered" evidence="3">
    <location>
        <begin position="1"/>
        <end position="31"/>
    </location>
</feature>
<dbReference type="RefSeq" id="WP_170197155.1">
    <property type="nucleotide sequence ID" value="NZ_JABBNB010000038.1"/>
</dbReference>
<accession>A0A848L847</accession>
<name>A0A848L847_9ACTN</name>
<feature type="transmembrane region" description="Helical" evidence="4">
    <location>
        <begin position="37"/>
        <end position="59"/>
    </location>
</feature>
<dbReference type="EMBL" id="JABBNB010000038">
    <property type="protein sequence ID" value="NMO04651.1"/>
    <property type="molecule type" value="Genomic_DNA"/>
</dbReference>
<dbReference type="GO" id="GO:0016020">
    <property type="term" value="C:membrane"/>
    <property type="evidence" value="ECO:0007669"/>
    <property type="project" value="UniProtKB-SubCell"/>
</dbReference>
<evidence type="ECO:0008006" key="7">
    <source>
        <dbReference type="Google" id="ProtNLM"/>
    </source>
</evidence>
<reference evidence="5 6" key="1">
    <citation type="submission" date="2020-04" db="EMBL/GenBank/DDBJ databases">
        <title>Gordonia sp. nov. TBRC 11910.</title>
        <authorList>
            <person name="Suriyachadkun C."/>
        </authorList>
    </citation>
    <scope>NUCLEOTIDE SEQUENCE [LARGE SCALE GENOMIC DNA]</scope>
    <source>
        <strain evidence="5 6">TBRC 11910</strain>
    </source>
</reference>
<keyword evidence="6" id="KW-1185">Reference proteome</keyword>
<sequence length="229" mass="23901">MSSAKDKMSSKSETSKTDTALSADKTADQRGASTPTLVGFVVAAVALVVAVVALVGFGYRAYDVYFNERPAQSAREEAVDSAETAILNVLTIKTSDLKGWQERIDASLTGEARSQVTGDQISKLTAQYKSGGANAAELTARLKRSAAVEVNPDEGTGKVLVYVDATSKVPNQAGVTKTMGFEVQVQRGDGDKWKASVIRSLDSLAVTDPTGSDSSATQTPTTTTTPGGN</sequence>
<organism evidence="5 6">
    <name type="scientific">Gordonia asplenii</name>
    <dbReference type="NCBI Taxonomy" id="2725283"/>
    <lineage>
        <taxon>Bacteria</taxon>
        <taxon>Bacillati</taxon>
        <taxon>Actinomycetota</taxon>
        <taxon>Actinomycetes</taxon>
        <taxon>Mycobacteriales</taxon>
        <taxon>Gordoniaceae</taxon>
        <taxon>Gordonia</taxon>
    </lineage>
</organism>